<reference evidence="9" key="1">
    <citation type="journal article" date="2015" name="Genome Announc.">
        <title>Genome sequence of the AIDS-associated pathogen Penicillium marneffei (ATCC18224) and its near taxonomic relative Talaromyces stipitatus (ATCC10500).</title>
        <authorList>
            <person name="Nierman W.C."/>
            <person name="Fedorova-Abrams N.D."/>
            <person name="Andrianopoulos A."/>
        </authorList>
    </citation>
    <scope>NUCLEOTIDE SEQUENCE [LARGE SCALE GENOMIC DNA]</scope>
    <source>
        <strain evidence="9">ATCC 10500 / CBS 375.48 / QM 6759 / NRRL 1006</strain>
    </source>
</reference>
<evidence type="ECO:0000256" key="1">
    <source>
        <dbReference type="ARBA" id="ARBA00004173"/>
    </source>
</evidence>
<comment type="similarity">
    <text evidence="2">Belongs to the mitochondrion-specific ribosomal protein mL50 family.</text>
</comment>
<accession>B8LZB6</accession>
<evidence type="ECO:0000256" key="4">
    <source>
        <dbReference type="ARBA" id="ARBA00023128"/>
    </source>
</evidence>
<feature type="compositionally biased region" description="Basic and acidic residues" evidence="7">
    <location>
        <begin position="1"/>
        <end position="10"/>
    </location>
</feature>
<evidence type="ECO:0000313" key="9">
    <source>
        <dbReference type="Proteomes" id="UP000001745"/>
    </source>
</evidence>
<keyword evidence="3" id="KW-0689">Ribosomal protein</keyword>
<dbReference type="GO" id="GO:0005840">
    <property type="term" value="C:ribosome"/>
    <property type="evidence" value="ECO:0007669"/>
    <property type="project" value="UniProtKB-KW"/>
</dbReference>
<dbReference type="Pfam" id="PF10501">
    <property type="entry name" value="Ribosomal_L50"/>
    <property type="match status" value="1"/>
</dbReference>
<dbReference type="EMBL" id="EQ962653">
    <property type="protein sequence ID" value="EED21669.1"/>
    <property type="molecule type" value="Genomic_DNA"/>
</dbReference>
<proteinExistence type="inferred from homology"/>
<evidence type="ECO:0000256" key="5">
    <source>
        <dbReference type="ARBA" id="ARBA00023274"/>
    </source>
</evidence>
<evidence type="ECO:0000313" key="8">
    <source>
        <dbReference type="EMBL" id="EED21669.1"/>
    </source>
</evidence>
<dbReference type="eggNOG" id="ENOG502S9FC">
    <property type="taxonomic scope" value="Eukaryota"/>
</dbReference>
<feature type="region of interest" description="Disordered" evidence="7">
    <location>
        <begin position="1"/>
        <end position="24"/>
    </location>
</feature>
<protein>
    <recommendedName>
        <fullName evidence="6">Large ribosomal subunit protein mL50</fullName>
    </recommendedName>
</protein>
<dbReference type="VEuPathDB" id="FungiDB:TSTA_089050"/>
<dbReference type="OrthoDB" id="6220758at2759"/>
<keyword evidence="9" id="KW-1185">Reference proteome</keyword>
<dbReference type="RefSeq" id="XP_002478632.1">
    <property type="nucleotide sequence ID" value="XM_002478587.1"/>
</dbReference>
<organism evidence="8 9">
    <name type="scientific">Talaromyces stipitatus (strain ATCC 10500 / CBS 375.48 / QM 6759 / NRRL 1006)</name>
    <name type="common">Penicillium stipitatum</name>
    <dbReference type="NCBI Taxonomy" id="441959"/>
    <lineage>
        <taxon>Eukaryota</taxon>
        <taxon>Fungi</taxon>
        <taxon>Dikarya</taxon>
        <taxon>Ascomycota</taxon>
        <taxon>Pezizomycotina</taxon>
        <taxon>Eurotiomycetes</taxon>
        <taxon>Eurotiomycetidae</taxon>
        <taxon>Eurotiales</taxon>
        <taxon>Trichocomaceae</taxon>
        <taxon>Talaromyces</taxon>
        <taxon>Talaromyces sect. Talaromyces</taxon>
    </lineage>
</organism>
<sequence length="449" mass="51195">MLRSSAEKVEATQTTYRKNTRTMRPPVRLLKPLEAPSLRNSKKALYVCSNCRYDASYLPSSSQRRHASGSGNTPFTDKLRRRIWGTDNPPGLEDPYGGEGVIAKEWAKRKAQYMGKDAQQKQKGEEQNAVELPRADEIEPEEDESLLPDFTPATTAHDLPRMGHLSQWNDFPPTEGDVYRPFISRQKALTSAHFRSAAQSVAIELSLLHELKKPLSLACDVPRHDEMIWEMIQKCQINKSSSTTSLDAILKFPNKEIKDTLLFVFNQLGEIPEAQPEATVEATEQPETEELKTEAAVKEEIEAEEVAEVEEPQEIDDAVYSYALKAKTAPEHEGYLKFSLSDPDVKFAFFKRYSQITGHHMQDICAYKAKTIQDVIDHVEKIYCRPKKLATELQMLKKELDIPNLHIHSKRYTKAVQDREVGRAKLVEAALRERGLLKEQQDKQSRFQL</sequence>
<dbReference type="PhylomeDB" id="B8LZB6"/>
<gene>
    <name evidence="8" type="ORF">TSTA_089050</name>
</gene>
<keyword evidence="4" id="KW-0496">Mitochondrion</keyword>
<evidence type="ECO:0000256" key="6">
    <source>
        <dbReference type="ARBA" id="ARBA00035183"/>
    </source>
</evidence>
<dbReference type="InParanoid" id="B8LZB6"/>
<dbReference type="AlphaFoldDB" id="B8LZB6"/>
<dbReference type="InterPro" id="IPR018305">
    <property type="entry name" value="Ribosomal_m50"/>
</dbReference>
<dbReference type="GO" id="GO:0005739">
    <property type="term" value="C:mitochondrion"/>
    <property type="evidence" value="ECO:0007669"/>
    <property type="project" value="UniProtKB-SubCell"/>
</dbReference>
<evidence type="ECO:0000256" key="2">
    <source>
        <dbReference type="ARBA" id="ARBA00008860"/>
    </source>
</evidence>
<dbReference type="HOGENOM" id="CLU_034472_1_0_1"/>
<comment type="subcellular location">
    <subcellularLocation>
        <location evidence="1">Mitochondrion</location>
    </subcellularLocation>
</comment>
<dbReference type="GO" id="GO:1990904">
    <property type="term" value="C:ribonucleoprotein complex"/>
    <property type="evidence" value="ECO:0007669"/>
    <property type="project" value="UniProtKB-KW"/>
</dbReference>
<evidence type="ECO:0000256" key="7">
    <source>
        <dbReference type="SAM" id="MobiDB-lite"/>
    </source>
</evidence>
<name>B8LZB6_TALSN</name>
<dbReference type="STRING" id="441959.B8LZB6"/>
<evidence type="ECO:0000256" key="3">
    <source>
        <dbReference type="ARBA" id="ARBA00022980"/>
    </source>
</evidence>
<dbReference type="GeneID" id="8104872"/>
<feature type="region of interest" description="Disordered" evidence="7">
    <location>
        <begin position="58"/>
        <end position="82"/>
    </location>
</feature>
<dbReference type="Proteomes" id="UP000001745">
    <property type="component" value="Unassembled WGS sequence"/>
</dbReference>
<keyword evidence="5" id="KW-0687">Ribonucleoprotein</keyword>
<dbReference type="OMA" id="PGHWGEE"/>